<dbReference type="AlphaFoldDB" id="A0AAN6G3M6"/>
<dbReference type="SUPFAM" id="SSF56112">
    <property type="entry name" value="Protein kinase-like (PK-like)"/>
    <property type="match status" value="1"/>
</dbReference>
<dbReference type="GO" id="GO:0004672">
    <property type="term" value="F:protein kinase activity"/>
    <property type="evidence" value="ECO:0007669"/>
    <property type="project" value="InterPro"/>
</dbReference>
<dbReference type="Pfam" id="PF07714">
    <property type="entry name" value="PK_Tyr_Ser-Thr"/>
    <property type="match status" value="1"/>
</dbReference>
<dbReference type="Gene3D" id="1.10.510.10">
    <property type="entry name" value="Transferase(Phosphotransferase) domain 1"/>
    <property type="match status" value="1"/>
</dbReference>
<keyword evidence="3" id="KW-1185">Reference proteome</keyword>
<gene>
    <name evidence="2" type="ORF">OC842_007703</name>
</gene>
<protein>
    <recommendedName>
        <fullName evidence="1">Serine-threonine/tyrosine-protein kinase catalytic domain-containing protein</fullName>
    </recommendedName>
</protein>
<dbReference type="Proteomes" id="UP001176521">
    <property type="component" value="Unassembled WGS sequence"/>
</dbReference>
<dbReference type="InterPro" id="IPR001245">
    <property type="entry name" value="Ser-Thr/Tyr_kinase_cat_dom"/>
</dbReference>
<reference evidence="2" key="1">
    <citation type="journal article" date="2023" name="PhytoFront">
        <title>Draft Genome Resources of Seven Strains of Tilletia horrida, Causal Agent of Kernel Smut of Rice.</title>
        <authorList>
            <person name="Khanal S."/>
            <person name="Antony Babu S."/>
            <person name="Zhou X.G."/>
        </authorList>
    </citation>
    <scope>NUCLEOTIDE SEQUENCE</scope>
    <source>
        <strain evidence="2">TX3</strain>
    </source>
</reference>
<proteinExistence type="predicted"/>
<organism evidence="2 3">
    <name type="scientific">Tilletia horrida</name>
    <dbReference type="NCBI Taxonomy" id="155126"/>
    <lineage>
        <taxon>Eukaryota</taxon>
        <taxon>Fungi</taxon>
        <taxon>Dikarya</taxon>
        <taxon>Basidiomycota</taxon>
        <taxon>Ustilaginomycotina</taxon>
        <taxon>Exobasidiomycetes</taxon>
        <taxon>Tilletiales</taxon>
        <taxon>Tilletiaceae</taxon>
        <taxon>Tilletia</taxon>
    </lineage>
</organism>
<dbReference type="EMBL" id="JAPDMQ010001191">
    <property type="protein sequence ID" value="KAK0518722.1"/>
    <property type="molecule type" value="Genomic_DNA"/>
</dbReference>
<dbReference type="PROSITE" id="PS00109">
    <property type="entry name" value="PROTEIN_KINASE_TYR"/>
    <property type="match status" value="1"/>
</dbReference>
<evidence type="ECO:0000259" key="1">
    <source>
        <dbReference type="Pfam" id="PF07714"/>
    </source>
</evidence>
<comment type="caution">
    <text evidence="2">The sequence shown here is derived from an EMBL/GenBank/DDBJ whole genome shotgun (WGS) entry which is preliminary data.</text>
</comment>
<evidence type="ECO:0000313" key="2">
    <source>
        <dbReference type="EMBL" id="KAK0518722.1"/>
    </source>
</evidence>
<feature type="non-terminal residue" evidence="2">
    <location>
        <position position="283"/>
    </location>
</feature>
<dbReference type="InterPro" id="IPR011009">
    <property type="entry name" value="Kinase-like_dom_sf"/>
</dbReference>
<accession>A0AAN6G3M6</accession>
<sequence>MSPTSLQPEANLVGDLYRDVLIDHLVTLEEGDFANIPRIELGAFTAYVLRMMSSQAFLIQLDQKNDKYLSSTTFFKTYRPRKLLQVEDLPVTGARSHIQEVFLNELKSMIETPFHLNVVPSPRALITIATDASDSGSGRVTKVVGWVQAAYSAVRATHRDDDSHGAARRYLGFARDLCHGVRHLARNGFVHPDLSCDNLLMAAAGEDEFATTDRLLVADLERLTYYNNKDGPGAPEALGMWTAHLDARGALQYQRCNQADPTPRLDGIYDEFAGMPEARERLL</sequence>
<evidence type="ECO:0000313" key="3">
    <source>
        <dbReference type="Proteomes" id="UP001176521"/>
    </source>
</evidence>
<dbReference type="InterPro" id="IPR008266">
    <property type="entry name" value="Tyr_kinase_AS"/>
</dbReference>
<feature type="domain" description="Serine-threonine/tyrosine-protein kinase catalytic" evidence="1">
    <location>
        <begin position="153"/>
        <end position="229"/>
    </location>
</feature>
<name>A0AAN6G3M6_9BASI</name>